<accession>A0ABT5DUK6</accession>
<dbReference type="Proteomes" id="UP001221686">
    <property type="component" value="Unassembled WGS sequence"/>
</dbReference>
<dbReference type="RefSeq" id="WP_272085810.1">
    <property type="nucleotide sequence ID" value="NZ_JAQNDL010000001.1"/>
</dbReference>
<dbReference type="EMBL" id="JAQNDL010000001">
    <property type="protein sequence ID" value="MDC0717323.1"/>
    <property type="molecule type" value="Genomic_DNA"/>
</dbReference>
<sequence>MTGSGGALPDFGDVAPMGCQGKIDIIFAISTEYPMKEYQPRLIAAFPEFAQALEEELGGFDLHILVTDSSFVWGMSDCSQCKDPDDCDPNGEPSQCGAKLDACDTTMGAGETFSSGIGSSGRRCELAGGRRYITDEEEDLVEAFTCLARVGYAVATPMPFDSILAALDHPLIETGIELNAPGGCNEGFFRDDALLLLVIIQNSYEYVSLGGPYQWRKALYEVKGGDEDAVIALAITADNDIVPSLCAPDGPQGYTNRMRLFMEDQLKHGNMASICAPAYGQFFKDVAAKLGPLCDQFIPR</sequence>
<protein>
    <submittedName>
        <fullName evidence="1">Uncharacterized protein</fullName>
    </submittedName>
</protein>
<organism evidence="1 2">
    <name type="scientific">Nannocystis bainbridge</name>
    <dbReference type="NCBI Taxonomy" id="2995303"/>
    <lineage>
        <taxon>Bacteria</taxon>
        <taxon>Pseudomonadati</taxon>
        <taxon>Myxococcota</taxon>
        <taxon>Polyangia</taxon>
        <taxon>Nannocystales</taxon>
        <taxon>Nannocystaceae</taxon>
        <taxon>Nannocystis</taxon>
    </lineage>
</organism>
<reference evidence="1 2" key="1">
    <citation type="submission" date="2022-11" db="EMBL/GenBank/DDBJ databases">
        <title>Minimal conservation of predation-associated metabolite biosynthetic gene clusters underscores biosynthetic potential of Myxococcota including descriptions for ten novel species: Archangium lansinium sp. nov., Myxococcus landrumus sp. nov., Nannocystis bai.</title>
        <authorList>
            <person name="Ahearne A."/>
            <person name="Stevens C."/>
            <person name="Dowd S."/>
        </authorList>
    </citation>
    <scope>NUCLEOTIDE SEQUENCE [LARGE SCALE GENOMIC DNA]</scope>
    <source>
        <strain evidence="1 2">BB15-2</strain>
    </source>
</reference>
<gene>
    <name evidence="1" type="ORF">POL25_10495</name>
</gene>
<name>A0ABT5DUK6_9BACT</name>
<keyword evidence="2" id="KW-1185">Reference proteome</keyword>
<evidence type="ECO:0000313" key="2">
    <source>
        <dbReference type="Proteomes" id="UP001221686"/>
    </source>
</evidence>
<comment type="caution">
    <text evidence="1">The sequence shown here is derived from an EMBL/GenBank/DDBJ whole genome shotgun (WGS) entry which is preliminary data.</text>
</comment>
<proteinExistence type="predicted"/>
<evidence type="ECO:0000313" key="1">
    <source>
        <dbReference type="EMBL" id="MDC0717323.1"/>
    </source>
</evidence>